<feature type="non-terminal residue" evidence="1">
    <location>
        <position position="247"/>
    </location>
</feature>
<evidence type="ECO:0008006" key="3">
    <source>
        <dbReference type="Google" id="ProtNLM"/>
    </source>
</evidence>
<dbReference type="RefSeq" id="WP_188092163.1">
    <property type="nucleotide sequence ID" value="NZ_JACVFC010000012.1"/>
</dbReference>
<organism evidence="1 2">
    <name type="scientific">Chitinophaga qingshengii</name>
    <dbReference type="NCBI Taxonomy" id="1569794"/>
    <lineage>
        <taxon>Bacteria</taxon>
        <taxon>Pseudomonadati</taxon>
        <taxon>Bacteroidota</taxon>
        <taxon>Chitinophagia</taxon>
        <taxon>Chitinophagales</taxon>
        <taxon>Chitinophagaceae</taxon>
        <taxon>Chitinophaga</taxon>
    </lineage>
</organism>
<sequence>AKITSPNSFKTTVTDVPNGSTVQLKWTVTNINLSSCTASDVITLINTKPLSESVAGDPIVQCGNNIFQLDGSQPATADGETGTWSSTDNVSINKPNLYNTTVTLNDAAPATATLTWTISNGVCDDKKSTVLLTLNKVPSVDAAVNASVCNSGTTFDLVTSNQVGIITKYTIKTAATNAMSGFPTQTGAWTGVGTIKVTYPAGTPAGTYDFILTVQDGTNAGCTKDVPFSVIIDANPTVVLTADMTDV</sequence>
<name>A0ABR7TZ25_9BACT</name>
<accession>A0ABR7TZ25</accession>
<reference evidence="1 2" key="1">
    <citation type="submission" date="2020-09" db="EMBL/GenBank/DDBJ databases">
        <title>Genome sequences of type strains of Chitinophaga qingshengii and Chitinophaga varians.</title>
        <authorList>
            <person name="Kittiwongwattana C."/>
        </authorList>
    </citation>
    <scope>NUCLEOTIDE SEQUENCE [LARGE SCALE GENOMIC DNA]</scope>
    <source>
        <strain evidence="1 2">JCM 30026</strain>
    </source>
</reference>
<evidence type="ECO:0000313" key="1">
    <source>
        <dbReference type="EMBL" id="MBC9935067.1"/>
    </source>
</evidence>
<keyword evidence="2" id="KW-1185">Reference proteome</keyword>
<feature type="non-terminal residue" evidence="1">
    <location>
        <position position="1"/>
    </location>
</feature>
<comment type="caution">
    <text evidence="1">The sequence shown here is derived from an EMBL/GenBank/DDBJ whole genome shotgun (WGS) entry which is preliminary data.</text>
</comment>
<protein>
    <recommendedName>
        <fullName evidence="3">Adhesin</fullName>
    </recommendedName>
</protein>
<evidence type="ECO:0000313" key="2">
    <source>
        <dbReference type="Proteomes" id="UP000659124"/>
    </source>
</evidence>
<gene>
    <name evidence="1" type="ORF">ICL07_32140</name>
</gene>
<proteinExistence type="predicted"/>
<dbReference type="Proteomes" id="UP000659124">
    <property type="component" value="Unassembled WGS sequence"/>
</dbReference>
<dbReference type="EMBL" id="JACVFC010000012">
    <property type="protein sequence ID" value="MBC9935067.1"/>
    <property type="molecule type" value="Genomic_DNA"/>
</dbReference>